<feature type="transmembrane region" description="Helical" evidence="2">
    <location>
        <begin position="27"/>
        <end position="45"/>
    </location>
</feature>
<feature type="transmembrane region" description="Helical" evidence="2">
    <location>
        <begin position="290"/>
        <end position="309"/>
    </location>
</feature>
<evidence type="ECO:0008006" key="5">
    <source>
        <dbReference type="Google" id="ProtNLM"/>
    </source>
</evidence>
<protein>
    <recommendedName>
        <fullName evidence="5">O-antigen polysaccharide polymerase Wzy</fullName>
    </recommendedName>
</protein>
<dbReference type="EMBL" id="JAVIZA010000001">
    <property type="protein sequence ID" value="MDR6167383.1"/>
    <property type="molecule type" value="Genomic_DNA"/>
</dbReference>
<feature type="transmembrane region" description="Helical" evidence="2">
    <location>
        <begin position="454"/>
        <end position="472"/>
    </location>
</feature>
<dbReference type="RefSeq" id="WP_309665888.1">
    <property type="nucleotide sequence ID" value="NZ_JAVIZA010000001.1"/>
</dbReference>
<keyword evidence="4" id="KW-1185">Reference proteome</keyword>
<feature type="transmembrane region" description="Helical" evidence="2">
    <location>
        <begin position="166"/>
        <end position="190"/>
    </location>
</feature>
<keyword evidence="2" id="KW-0812">Transmembrane</keyword>
<accession>A0ABU1I0G1</accession>
<evidence type="ECO:0000313" key="3">
    <source>
        <dbReference type="EMBL" id="MDR6167383.1"/>
    </source>
</evidence>
<evidence type="ECO:0000256" key="2">
    <source>
        <dbReference type="SAM" id="Phobius"/>
    </source>
</evidence>
<keyword evidence="2" id="KW-0472">Membrane</keyword>
<evidence type="ECO:0000313" key="4">
    <source>
        <dbReference type="Proteomes" id="UP001260188"/>
    </source>
</evidence>
<feature type="transmembrane region" description="Helical" evidence="2">
    <location>
        <begin position="124"/>
        <end position="145"/>
    </location>
</feature>
<reference evidence="3 4" key="1">
    <citation type="submission" date="2023-08" db="EMBL/GenBank/DDBJ databases">
        <title>Functional and genomic diversity of the sorghum phyllosphere microbiome.</title>
        <authorList>
            <person name="Shade A."/>
        </authorList>
    </citation>
    <scope>NUCLEOTIDE SEQUENCE [LARGE SCALE GENOMIC DNA]</scope>
    <source>
        <strain evidence="3 4">SORGH_AS_0919</strain>
    </source>
</reference>
<proteinExistence type="predicted"/>
<feature type="transmembrane region" description="Helical" evidence="2">
    <location>
        <begin position="240"/>
        <end position="258"/>
    </location>
</feature>
<feature type="transmembrane region" description="Helical" evidence="2">
    <location>
        <begin position="398"/>
        <end position="418"/>
    </location>
</feature>
<sequence>MGKQTGTIGDAVIRGGAESSLRGGARIALVALSIGVLSIVLPVALVSDIPDRGRSEAWIITLLIMIYGGVRLSASWVSGRPRLFDFFFWVFAYIFMGLAPTAQIRADAVSTTTPGIDPAFDLPTAGIVALGLGCYELARAAWILLQHVRPPRAAGVSRPVSAARAIGLAVVGLGISAFFVAQLGPAAALGSREAAFAAREARWPDPALRAVMYAASVYPLLIATGALAQLRRVARSRAGRVGFTVAAVAAAVVLLLIVNPIASARYTFGTVAVALAVFAGAVATRSRARLTMLLAIAAFLFLFPIADAFRTDEVRVNRTSFFGEYLGNPDYDAFWQVANSLAYWLDGLVEPARQFLGSILFWVPRAVWPDKPTDTGIVLAEYRGYSFDNLSAPMWAEAMVNGGIVAVVVVFIALGILLRAMDVRIATAFASGGVWAIVGAVLPVYMTILMRGSLLQATGATTVMVACLLLVAGRGRPPGDESGGAELGVAAAVPGDRAGQAPA</sequence>
<keyword evidence="2" id="KW-1133">Transmembrane helix</keyword>
<comment type="caution">
    <text evidence="3">The sequence shown here is derived from an EMBL/GenBank/DDBJ whole genome shotgun (WGS) entry which is preliminary data.</text>
</comment>
<feature type="transmembrane region" description="Helical" evidence="2">
    <location>
        <begin position="210"/>
        <end position="228"/>
    </location>
</feature>
<feature type="region of interest" description="Disordered" evidence="1">
    <location>
        <begin position="481"/>
        <end position="503"/>
    </location>
</feature>
<feature type="transmembrane region" description="Helical" evidence="2">
    <location>
        <begin position="264"/>
        <end position="283"/>
    </location>
</feature>
<feature type="transmembrane region" description="Helical" evidence="2">
    <location>
        <begin position="57"/>
        <end position="74"/>
    </location>
</feature>
<feature type="transmembrane region" description="Helical" evidence="2">
    <location>
        <begin position="425"/>
        <end position="448"/>
    </location>
</feature>
<feature type="transmembrane region" description="Helical" evidence="2">
    <location>
        <begin position="86"/>
        <end position="104"/>
    </location>
</feature>
<gene>
    <name evidence="3" type="ORF">QE367_001587</name>
</gene>
<dbReference type="Proteomes" id="UP001260188">
    <property type="component" value="Unassembled WGS sequence"/>
</dbReference>
<name>A0ABU1I0G1_9MICO</name>
<organism evidence="3 4">
    <name type="scientific">Microbacterium paludicola</name>
    <dbReference type="NCBI Taxonomy" id="300019"/>
    <lineage>
        <taxon>Bacteria</taxon>
        <taxon>Bacillati</taxon>
        <taxon>Actinomycetota</taxon>
        <taxon>Actinomycetes</taxon>
        <taxon>Micrococcales</taxon>
        <taxon>Microbacteriaceae</taxon>
        <taxon>Microbacterium</taxon>
    </lineage>
</organism>
<evidence type="ECO:0000256" key="1">
    <source>
        <dbReference type="SAM" id="MobiDB-lite"/>
    </source>
</evidence>